<dbReference type="AlphaFoldDB" id="A0ABD1QGL4"/>
<sequence>MSGKTCINPVPRIIPEAKDLTMIKRLRSGLRAGIEHVTRGKHTSIMLMKRMEEMAMIFRCSALALLLQLLFDSASHTSSTDTTCVENMEIRKKTKEMSFKNLETIYSLFFLKSVFKL</sequence>
<accession>A0ABD1QGL4</accession>
<name>A0ABD1QGL4_9LAMI</name>
<reference evidence="2" key="1">
    <citation type="submission" date="2024-07" db="EMBL/GenBank/DDBJ databases">
        <title>Two chromosome-level genome assemblies of Korean endemic species Abeliophyllum distichum and Forsythia ovata (Oleaceae).</title>
        <authorList>
            <person name="Jang H."/>
        </authorList>
    </citation>
    <scope>NUCLEOTIDE SEQUENCE [LARGE SCALE GENOMIC DNA]</scope>
</reference>
<proteinExistence type="predicted"/>
<keyword evidence="2" id="KW-1185">Reference proteome</keyword>
<organism evidence="1 2">
    <name type="scientific">Forsythia ovata</name>
    <dbReference type="NCBI Taxonomy" id="205694"/>
    <lineage>
        <taxon>Eukaryota</taxon>
        <taxon>Viridiplantae</taxon>
        <taxon>Streptophyta</taxon>
        <taxon>Embryophyta</taxon>
        <taxon>Tracheophyta</taxon>
        <taxon>Spermatophyta</taxon>
        <taxon>Magnoliopsida</taxon>
        <taxon>eudicotyledons</taxon>
        <taxon>Gunneridae</taxon>
        <taxon>Pentapetalae</taxon>
        <taxon>asterids</taxon>
        <taxon>lamiids</taxon>
        <taxon>Lamiales</taxon>
        <taxon>Oleaceae</taxon>
        <taxon>Forsythieae</taxon>
        <taxon>Forsythia</taxon>
    </lineage>
</organism>
<protein>
    <submittedName>
        <fullName evidence="1">Fe(2+) transport protein 1-like</fullName>
    </submittedName>
</protein>
<comment type="caution">
    <text evidence="1">The sequence shown here is derived from an EMBL/GenBank/DDBJ whole genome shotgun (WGS) entry which is preliminary data.</text>
</comment>
<evidence type="ECO:0000313" key="2">
    <source>
        <dbReference type="Proteomes" id="UP001604277"/>
    </source>
</evidence>
<dbReference type="Proteomes" id="UP001604277">
    <property type="component" value="Unassembled WGS sequence"/>
</dbReference>
<dbReference type="EMBL" id="JBFOLJ010000015">
    <property type="protein sequence ID" value="KAL2473921.1"/>
    <property type="molecule type" value="Genomic_DNA"/>
</dbReference>
<gene>
    <name evidence="1" type="ORF">Fot_49657</name>
</gene>
<evidence type="ECO:0000313" key="1">
    <source>
        <dbReference type="EMBL" id="KAL2473921.1"/>
    </source>
</evidence>